<dbReference type="RefSeq" id="XP_005716885.1">
    <property type="nucleotide sequence ID" value="XM_005716828.1"/>
</dbReference>
<evidence type="ECO:0000313" key="2">
    <source>
        <dbReference type="Proteomes" id="UP000012073"/>
    </source>
</evidence>
<dbReference type="EMBL" id="HG001812">
    <property type="protein sequence ID" value="CDF37066.1"/>
    <property type="molecule type" value="Genomic_DNA"/>
</dbReference>
<dbReference type="KEGG" id="ccp:CHC_T00005246001"/>
<dbReference type="GeneID" id="17324596"/>
<organism evidence="1 2">
    <name type="scientific">Chondrus crispus</name>
    <name type="common">Carrageen Irish moss</name>
    <name type="synonym">Polymorpha crispa</name>
    <dbReference type="NCBI Taxonomy" id="2769"/>
    <lineage>
        <taxon>Eukaryota</taxon>
        <taxon>Rhodophyta</taxon>
        <taxon>Florideophyceae</taxon>
        <taxon>Rhodymeniophycidae</taxon>
        <taxon>Gigartinales</taxon>
        <taxon>Gigartinaceae</taxon>
        <taxon>Chondrus</taxon>
    </lineage>
</organism>
<evidence type="ECO:0000313" key="1">
    <source>
        <dbReference type="EMBL" id="CDF37066.1"/>
    </source>
</evidence>
<dbReference type="Proteomes" id="UP000012073">
    <property type="component" value="Unassembled WGS sequence"/>
</dbReference>
<dbReference type="Gramene" id="CDF37066">
    <property type="protein sequence ID" value="CDF37066"/>
    <property type="gene ID" value="CHC_T00005246001"/>
</dbReference>
<protein>
    <submittedName>
        <fullName evidence="1">Uncharacterized protein</fullName>
    </submittedName>
</protein>
<gene>
    <name evidence="1" type="ORF">CHC_T00005246001</name>
</gene>
<proteinExistence type="predicted"/>
<sequence>MSRDGNSHNNSFCMRMQFAGRKEVFLSGF</sequence>
<reference evidence="2" key="1">
    <citation type="journal article" date="2013" name="Proc. Natl. Acad. Sci. U.S.A.">
        <title>Genome structure and metabolic features in the red seaweed Chondrus crispus shed light on evolution of the Archaeplastida.</title>
        <authorList>
            <person name="Collen J."/>
            <person name="Porcel B."/>
            <person name="Carre W."/>
            <person name="Ball S.G."/>
            <person name="Chaparro C."/>
            <person name="Tonon T."/>
            <person name="Barbeyron T."/>
            <person name="Michel G."/>
            <person name="Noel B."/>
            <person name="Valentin K."/>
            <person name="Elias M."/>
            <person name="Artiguenave F."/>
            <person name="Arun A."/>
            <person name="Aury J.M."/>
            <person name="Barbosa-Neto J.F."/>
            <person name="Bothwell J.H."/>
            <person name="Bouget F.Y."/>
            <person name="Brillet L."/>
            <person name="Cabello-Hurtado F."/>
            <person name="Capella-Gutierrez S."/>
            <person name="Charrier B."/>
            <person name="Cladiere L."/>
            <person name="Cock J.M."/>
            <person name="Coelho S.M."/>
            <person name="Colleoni C."/>
            <person name="Czjzek M."/>
            <person name="Da Silva C."/>
            <person name="Delage L."/>
            <person name="Denoeud F."/>
            <person name="Deschamps P."/>
            <person name="Dittami S.M."/>
            <person name="Gabaldon T."/>
            <person name="Gachon C.M."/>
            <person name="Groisillier A."/>
            <person name="Herve C."/>
            <person name="Jabbari K."/>
            <person name="Katinka M."/>
            <person name="Kloareg B."/>
            <person name="Kowalczyk N."/>
            <person name="Labadie K."/>
            <person name="Leblanc C."/>
            <person name="Lopez P.J."/>
            <person name="McLachlan D.H."/>
            <person name="Meslet-Cladiere L."/>
            <person name="Moustafa A."/>
            <person name="Nehr Z."/>
            <person name="Nyvall Collen P."/>
            <person name="Panaud O."/>
            <person name="Partensky F."/>
            <person name="Poulain J."/>
            <person name="Rensing S.A."/>
            <person name="Rousvoal S."/>
            <person name="Samson G."/>
            <person name="Symeonidi A."/>
            <person name="Weissenbach J."/>
            <person name="Zambounis A."/>
            <person name="Wincker P."/>
            <person name="Boyen C."/>
        </authorList>
    </citation>
    <scope>NUCLEOTIDE SEQUENCE [LARGE SCALE GENOMIC DNA]</scope>
    <source>
        <strain evidence="2">cv. Stackhouse</strain>
    </source>
</reference>
<name>R7QHY0_CHOCR</name>
<dbReference type="AlphaFoldDB" id="R7QHY0"/>
<accession>R7QHY0</accession>
<keyword evidence="2" id="KW-1185">Reference proteome</keyword>